<dbReference type="FunFam" id="3.30.200.20:FF:000249">
    <property type="entry name" value="twitchin isoform X2"/>
    <property type="match status" value="1"/>
</dbReference>
<evidence type="ECO:0000256" key="1">
    <source>
        <dbReference type="ARBA" id="ARBA00022527"/>
    </source>
</evidence>
<protein>
    <submittedName>
        <fullName evidence="9">Protein kinase domain-containing protein</fullName>
    </submittedName>
</protein>
<dbReference type="GO" id="GO:0004674">
    <property type="term" value="F:protein serine/threonine kinase activity"/>
    <property type="evidence" value="ECO:0007669"/>
    <property type="project" value="UniProtKB-KW"/>
</dbReference>
<dbReference type="SMART" id="SM00220">
    <property type="entry name" value="S_TKc"/>
    <property type="match status" value="1"/>
</dbReference>
<evidence type="ECO:0000256" key="3">
    <source>
        <dbReference type="ARBA" id="ARBA00022741"/>
    </source>
</evidence>
<keyword evidence="3 6" id="KW-0547">Nucleotide-binding</keyword>
<dbReference type="CDD" id="cd00063">
    <property type="entry name" value="FN3"/>
    <property type="match status" value="1"/>
</dbReference>
<keyword evidence="2" id="KW-0808">Transferase</keyword>
<keyword evidence="5 6" id="KW-0067">ATP-binding</keyword>
<dbReference type="GO" id="GO:0005524">
    <property type="term" value="F:ATP binding"/>
    <property type="evidence" value="ECO:0007669"/>
    <property type="project" value="UniProtKB-UniRule"/>
</dbReference>
<dbReference type="PANTHER" id="PTHR24342:SF20">
    <property type="entry name" value="MYOSIN LIGHT CHAIN KINASE, SMOOTH MUSCLE"/>
    <property type="match status" value="1"/>
</dbReference>
<dbReference type="InterPro" id="IPR013783">
    <property type="entry name" value="Ig-like_fold"/>
</dbReference>
<evidence type="ECO:0000313" key="9">
    <source>
        <dbReference type="WBParaSite" id="PEQ_0000588001-mRNA-1"/>
    </source>
</evidence>
<sequence>LREFTFSYIVERRETAGGQWTECARTRYTYLTVEGLKSKGTYEFRVIDETGKVIRGKGATSDNYDAFVIDVWKQYYPQPVEPKRDSVYDYYDILEEIGQGAFGVVHRCVERATGNTFAAKFVNTPHDADKNTVRKEIQTMSNLRHPKLINLHDAFEDDSEIVMIYEFLSGLSPFGGETDEETLRNVKNCDWSMDDPCFAKVSDEAKDFIKKLLVLDPAYVSLLFFSRVSQEKCLF</sequence>
<evidence type="ECO:0000313" key="8">
    <source>
        <dbReference type="Proteomes" id="UP000887564"/>
    </source>
</evidence>
<dbReference type="Gene3D" id="3.30.200.20">
    <property type="entry name" value="Phosphorylase Kinase, domain 1"/>
    <property type="match status" value="1"/>
</dbReference>
<evidence type="ECO:0000256" key="6">
    <source>
        <dbReference type="PROSITE-ProRule" id="PRU10141"/>
    </source>
</evidence>
<dbReference type="SUPFAM" id="SSF49265">
    <property type="entry name" value="Fibronectin type III"/>
    <property type="match status" value="1"/>
</dbReference>
<evidence type="ECO:0000256" key="4">
    <source>
        <dbReference type="ARBA" id="ARBA00022777"/>
    </source>
</evidence>
<feature type="domain" description="Protein kinase" evidence="7">
    <location>
        <begin position="91"/>
        <end position="235"/>
    </location>
</feature>
<dbReference type="PANTHER" id="PTHR24342">
    <property type="entry name" value="SERINE/THREONINE-PROTEIN KINASE 17"/>
    <property type="match status" value="1"/>
</dbReference>
<dbReference type="Pfam" id="PF00069">
    <property type="entry name" value="Pkinase"/>
    <property type="match status" value="1"/>
</dbReference>
<dbReference type="Gene3D" id="1.10.510.10">
    <property type="entry name" value="Transferase(Phosphotransferase) domain 1"/>
    <property type="match status" value="1"/>
</dbReference>
<keyword evidence="4" id="KW-0418">Kinase</keyword>
<dbReference type="PROSITE" id="PS00107">
    <property type="entry name" value="PROTEIN_KINASE_ATP"/>
    <property type="match status" value="1"/>
</dbReference>
<keyword evidence="8" id="KW-1185">Reference proteome</keyword>
<organism evidence="8 9">
    <name type="scientific">Parascaris equorum</name>
    <name type="common">Equine roundworm</name>
    <dbReference type="NCBI Taxonomy" id="6256"/>
    <lineage>
        <taxon>Eukaryota</taxon>
        <taxon>Metazoa</taxon>
        <taxon>Ecdysozoa</taxon>
        <taxon>Nematoda</taxon>
        <taxon>Chromadorea</taxon>
        <taxon>Rhabditida</taxon>
        <taxon>Spirurina</taxon>
        <taxon>Ascaridomorpha</taxon>
        <taxon>Ascaridoidea</taxon>
        <taxon>Ascarididae</taxon>
        <taxon>Parascaris</taxon>
    </lineage>
</organism>
<name>A0A914RHT1_PAREQ</name>
<evidence type="ECO:0000256" key="5">
    <source>
        <dbReference type="ARBA" id="ARBA00022840"/>
    </source>
</evidence>
<dbReference type="WBParaSite" id="PEQ_0000588001-mRNA-1">
    <property type="protein sequence ID" value="PEQ_0000588001-mRNA-1"/>
    <property type="gene ID" value="PEQ_0000588001"/>
</dbReference>
<proteinExistence type="predicted"/>
<dbReference type="SUPFAM" id="SSF56112">
    <property type="entry name" value="Protein kinase-like (PK-like)"/>
    <property type="match status" value="2"/>
</dbReference>
<dbReference type="GO" id="GO:0005634">
    <property type="term" value="C:nucleus"/>
    <property type="evidence" value="ECO:0007669"/>
    <property type="project" value="TreeGrafter"/>
</dbReference>
<dbReference type="InterPro" id="IPR003961">
    <property type="entry name" value="FN3_dom"/>
</dbReference>
<dbReference type="InterPro" id="IPR036116">
    <property type="entry name" value="FN3_sf"/>
</dbReference>
<accession>A0A914RHT1</accession>
<evidence type="ECO:0000256" key="2">
    <source>
        <dbReference type="ARBA" id="ARBA00022679"/>
    </source>
</evidence>
<dbReference type="GO" id="GO:0035556">
    <property type="term" value="P:intracellular signal transduction"/>
    <property type="evidence" value="ECO:0007669"/>
    <property type="project" value="TreeGrafter"/>
</dbReference>
<evidence type="ECO:0000259" key="7">
    <source>
        <dbReference type="PROSITE" id="PS50011"/>
    </source>
</evidence>
<feature type="binding site" evidence="6">
    <location>
        <position position="120"/>
    </location>
    <ligand>
        <name>ATP</name>
        <dbReference type="ChEBI" id="CHEBI:30616"/>
    </ligand>
</feature>
<dbReference type="Gene3D" id="2.60.40.10">
    <property type="entry name" value="Immunoglobulins"/>
    <property type="match status" value="1"/>
</dbReference>
<dbReference type="InterPro" id="IPR011009">
    <property type="entry name" value="Kinase-like_dom_sf"/>
</dbReference>
<keyword evidence="1" id="KW-0723">Serine/threonine-protein kinase</keyword>
<dbReference type="InterPro" id="IPR017441">
    <property type="entry name" value="Protein_kinase_ATP_BS"/>
</dbReference>
<dbReference type="InterPro" id="IPR000719">
    <property type="entry name" value="Prot_kinase_dom"/>
</dbReference>
<dbReference type="Proteomes" id="UP000887564">
    <property type="component" value="Unplaced"/>
</dbReference>
<dbReference type="PROSITE" id="PS50011">
    <property type="entry name" value="PROTEIN_KINASE_DOM"/>
    <property type="match status" value="1"/>
</dbReference>
<dbReference type="GO" id="GO:0043065">
    <property type="term" value="P:positive regulation of apoptotic process"/>
    <property type="evidence" value="ECO:0007669"/>
    <property type="project" value="TreeGrafter"/>
</dbReference>
<reference evidence="9" key="1">
    <citation type="submission" date="2022-11" db="UniProtKB">
        <authorList>
            <consortium name="WormBaseParasite"/>
        </authorList>
    </citation>
    <scope>IDENTIFICATION</scope>
</reference>
<dbReference type="AlphaFoldDB" id="A0A914RHT1"/>